<dbReference type="OrthoDB" id="255603at2"/>
<protein>
    <submittedName>
        <fullName evidence="3">Alpha/beta hydrolase</fullName>
    </submittedName>
</protein>
<dbReference type="PANTHER" id="PTHR48081:SF33">
    <property type="entry name" value="KYNURENINE FORMAMIDASE"/>
    <property type="match status" value="1"/>
</dbReference>
<evidence type="ECO:0000256" key="1">
    <source>
        <dbReference type="ARBA" id="ARBA00022801"/>
    </source>
</evidence>
<dbReference type="AlphaFoldDB" id="A0A3A6RDA9"/>
<proteinExistence type="predicted"/>
<dbReference type="InterPro" id="IPR050300">
    <property type="entry name" value="GDXG_lipolytic_enzyme"/>
</dbReference>
<evidence type="ECO:0000259" key="2">
    <source>
        <dbReference type="Pfam" id="PF20434"/>
    </source>
</evidence>
<dbReference type="Gene3D" id="3.40.50.1820">
    <property type="entry name" value="alpha/beta hydrolase"/>
    <property type="match status" value="1"/>
</dbReference>
<dbReference type="SUPFAM" id="SSF53474">
    <property type="entry name" value="alpha/beta-Hydrolases"/>
    <property type="match status" value="1"/>
</dbReference>
<comment type="caution">
    <text evidence="3">The sequence shown here is derived from an EMBL/GenBank/DDBJ whole genome shotgun (WGS) entry which is preliminary data.</text>
</comment>
<dbReference type="GO" id="GO:0016787">
    <property type="term" value="F:hydrolase activity"/>
    <property type="evidence" value="ECO:0007669"/>
    <property type="project" value="UniProtKB-KW"/>
</dbReference>
<organism evidence="3 4">
    <name type="scientific">Vibrio sinensis</name>
    <dbReference type="NCBI Taxonomy" id="2302434"/>
    <lineage>
        <taxon>Bacteria</taxon>
        <taxon>Pseudomonadati</taxon>
        <taxon>Pseudomonadota</taxon>
        <taxon>Gammaproteobacteria</taxon>
        <taxon>Vibrionales</taxon>
        <taxon>Vibrionaceae</taxon>
        <taxon>Vibrio</taxon>
    </lineage>
</organism>
<gene>
    <name evidence="3" type="ORF">DZ860_00080</name>
</gene>
<reference evidence="3 4" key="1">
    <citation type="submission" date="2018-08" db="EMBL/GenBank/DDBJ databases">
        <title>Vibrio isolated from the Eastern China Marginal Seas.</title>
        <authorList>
            <person name="Li Y."/>
        </authorList>
    </citation>
    <scope>NUCLEOTIDE SEQUENCE [LARGE SCALE GENOMIC DNA]</scope>
    <source>
        <strain evidence="3 4">BEI233</strain>
    </source>
</reference>
<dbReference type="Proteomes" id="UP000273252">
    <property type="component" value="Unassembled WGS sequence"/>
</dbReference>
<dbReference type="Pfam" id="PF20434">
    <property type="entry name" value="BD-FAE"/>
    <property type="match status" value="1"/>
</dbReference>
<dbReference type="PANTHER" id="PTHR48081">
    <property type="entry name" value="AB HYDROLASE SUPERFAMILY PROTEIN C4A8.06C"/>
    <property type="match status" value="1"/>
</dbReference>
<evidence type="ECO:0000313" key="4">
    <source>
        <dbReference type="Proteomes" id="UP000273252"/>
    </source>
</evidence>
<dbReference type="InterPro" id="IPR029058">
    <property type="entry name" value="AB_hydrolase_fold"/>
</dbReference>
<accession>A0A3A6RDA9</accession>
<dbReference type="EMBL" id="QVMU01000001">
    <property type="protein sequence ID" value="RJX75122.1"/>
    <property type="molecule type" value="Genomic_DNA"/>
</dbReference>
<name>A0A3A6RDA9_9VIBR</name>
<feature type="domain" description="BD-FAE-like" evidence="2">
    <location>
        <begin position="14"/>
        <end position="195"/>
    </location>
</feature>
<evidence type="ECO:0000313" key="3">
    <source>
        <dbReference type="EMBL" id="RJX75122.1"/>
    </source>
</evidence>
<keyword evidence="4" id="KW-1185">Reference proteome</keyword>
<dbReference type="InterPro" id="IPR049492">
    <property type="entry name" value="BD-FAE-like_dom"/>
</dbReference>
<dbReference type="RefSeq" id="WP_120028878.1">
    <property type="nucleotide sequence ID" value="NZ_QVMU01000001.1"/>
</dbReference>
<sequence length="237" mass="27021">MKFFYGKHDKQFGDLYVPISDEPVPIIVVIHGGYWKDKNTLDIYPTKAIVNEYKRNCAIWNLEYRGMPETGSIALEEILSDIRSGFEYLFSLTEHNLDFSKLLIIGHSAGGHLMTWLLGEELDIRPKKAISISSVLDLNQYHLLNEPQQVEKLLNQDLNKMSLANPISRGHGATQLTVIHGLEDETVPYSMAKSYAEAWDCELILFKNCGHFSMLPLDTGEYWDSLKSIIEENVNNL</sequence>
<keyword evidence="1 3" id="KW-0378">Hydrolase</keyword>